<dbReference type="InterPro" id="IPR004046">
    <property type="entry name" value="GST_C"/>
</dbReference>
<feature type="domain" description="GST C-terminal" evidence="4">
    <location>
        <begin position="86"/>
        <end position="209"/>
    </location>
</feature>
<dbReference type="InterPro" id="IPR004045">
    <property type="entry name" value="Glutathione_S-Trfase_N"/>
</dbReference>
<evidence type="ECO:0000259" key="3">
    <source>
        <dbReference type="PROSITE" id="PS50404"/>
    </source>
</evidence>
<accession>A0A0A9XNB4</accession>
<dbReference type="EMBL" id="GBHO01034484">
    <property type="protein sequence ID" value="JAG09120.1"/>
    <property type="molecule type" value="Transcribed_RNA"/>
</dbReference>
<dbReference type="GO" id="GO:0004364">
    <property type="term" value="F:glutathione transferase activity"/>
    <property type="evidence" value="ECO:0007669"/>
    <property type="project" value="TreeGrafter"/>
</dbReference>
<dbReference type="AlphaFoldDB" id="A0A0A9XNB4"/>
<dbReference type="FunFam" id="3.40.30.10:FF:000034">
    <property type="entry name" value="glutathione S-transferase 1"/>
    <property type="match status" value="1"/>
</dbReference>
<proteinExistence type="inferred from homology"/>
<dbReference type="InterPro" id="IPR036282">
    <property type="entry name" value="Glutathione-S-Trfase_C_sf"/>
</dbReference>
<dbReference type="SFLD" id="SFLDS00019">
    <property type="entry name" value="Glutathione_Transferase_(cytos"/>
    <property type="match status" value="1"/>
</dbReference>
<evidence type="ECO:0000256" key="2">
    <source>
        <dbReference type="RuleBase" id="RU003494"/>
    </source>
</evidence>
<reference evidence="8" key="3">
    <citation type="submission" date="2014-09" db="EMBL/GenBank/DDBJ databases">
        <authorList>
            <person name="Magalhaes I.L.F."/>
            <person name="Oliveira U."/>
            <person name="Santos F.R."/>
            <person name="Vidigal T.H.D.A."/>
            <person name="Brescovit A.D."/>
            <person name="Santos A.J."/>
        </authorList>
    </citation>
    <scope>NUCLEOTIDE SEQUENCE</scope>
</reference>
<keyword evidence="7" id="KW-0808">Transferase</keyword>
<dbReference type="SFLD" id="SFLDG00358">
    <property type="entry name" value="Main_(cytGST)"/>
    <property type="match status" value="1"/>
</dbReference>
<protein>
    <submittedName>
        <fullName evidence="7">Glutathione S-transferase 1, isoform D</fullName>
    </submittedName>
</protein>
<evidence type="ECO:0000259" key="4">
    <source>
        <dbReference type="PROSITE" id="PS50405"/>
    </source>
</evidence>
<evidence type="ECO:0000313" key="5">
    <source>
        <dbReference type="EMBL" id="JAG09120.1"/>
    </source>
</evidence>
<evidence type="ECO:0000313" key="8">
    <source>
        <dbReference type="EMBL" id="JAG65471.1"/>
    </source>
</evidence>
<dbReference type="EMBL" id="GBHO01025019">
    <property type="protein sequence ID" value="JAG18585.1"/>
    <property type="molecule type" value="Transcribed_RNA"/>
</dbReference>
<dbReference type="Pfam" id="PF00043">
    <property type="entry name" value="GST_C"/>
    <property type="match status" value="1"/>
</dbReference>
<dbReference type="InterPro" id="IPR036249">
    <property type="entry name" value="Thioredoxin-like_sf"/>
</dbReference>
<dbReference type="InterPro" id="IPR010987">
    <property type="entry name" value="Glutathione-S-Trfase_C-like"/>
</dbReference>
<gene>
    <name evidence="7" type="primary">GstD1_4</name>
    <name evidence="5" type="synonym">GstD1_3</name>
    <name evidence="6" type="synonym">GstD1_5</name>
    <name evidence="6" type="ORF">CM83_21756</name>
    <name evidence="7" type="ORF">CM83_21757</name>
    <name evidence="5" type="ORF">CM83_21758</name>
</gene>
<evidence type="ECO:0000313" key="6">
    <source>
        <dbReference type="EMBL" id="JAG09124.1"/>
    </source>
</evidence>
<dbReference type="SUPFAM" id="SSF47616">
    <property type="entry name" value="GST C-terminal domain-like"/>
    <property type="match status" value="1"/>
</dbReference>
<dbReference type="PROSITE" id="PS50405">
    <property type="entry name" value="GST_CTER"/>
    <property type="match status" value="1"/>
</dbReference>
<reference evidence="7" key="2">
    <citation type="submission" date="2014-07" db="EMBL/GenBank/DDBJ databases">
        <authorList>
            <person name="Hull J."/>
        </authorList>
    </citation>
    <scope>NUCLEOTIDE SEQUENCE</scope>
</reference>
<dbReference type="Pfam" id="PF02798">
    <property type="entry name" value="GST_N"/>
    <property type="match status" value="1"/>
</dbReference>
<name>A0A0A9XNB4_LYGHE</name>
<dbReference type="GO" id="GO:0006749">
    <property type="term" value="P:glutathione metabolic process"/>
    <property type="evidence" value="ECO:0007669"/>
    <property type="project" value="TreeGrafter"/>
</dbReference>
<dbReference type="PANTHER" id="PTHR43969">
    <property type="entry name" value="GLUTATHIONE S TRANSFERASE D10, ISOFORM A-RELATED"/>
    <property type="match status" value="1"/>
</dbReference>
<dbReference type="PROSITE" id="PS50404">
    <property type="entry name" value="GST_NTER"/>
    <property type="match status" value="1"/>
</dbReference>
<sequence length="218" mass="24141">MELYYNPMSFPSRAVLLVARALDVALDLKEVNLMAGEHKSEDFLKINPQHTVPVLVDGDLNLAESPAILMYLADSYGKDDALYPQDLQKRARVNNRLFFNVATLMNRLGGAYIVPVLFQGVGINEEMIPMLEDAFNTLNSFLDGNDWVAGEAISIADYSIVTTVSTAEAIGFDVSRYENVSSWLARCKEAIEEYDDLNQNGVDSFATVFAAKLSQLEA</sequence>
<dbReference type="EMBL" id="GBHO01034480">
    <property type="protein sequence ID" value="JAG09124.1"/>
    <property type="molecule type" value="Transcribed_RNA"/>
</dbReference>
<dbReference type="SFLD" id="SFLDG01153">
    <property type="entry name" value="Main.4:_Theta-like"/>
    <property type="match status" value="1"/>
</dbReference>
<dbReference type="CDD" id="cd03045">
    <property type="entry name" value="GST_N_Delta_Epsilon"/>
    <property type="match status" value="1"/>
</dbReference>
<dbReference type="Gene3D" id="1.20.1050.10">
    <property type="match status" value="1"/>
</dbReference>
<reference evidence="7" key="1">
    <citation type="journal article" date="2014" name="PLoS ONE">
        <title>Transcriptome-Based Identification of ABC Transporters in the Western Tarnished Plant Bug Lygus hesperus.</title>
        <authorList>
            <person name="Hull J.J."/>
            <person name="Chaney K."/>
            <person name="Geib S.M."/>
            <person name="Fabrick J.A."/>
            <person name="Brent C.S."/>
            <person name="Walsh D."/>
            <person name="Lavine L.C."/>
        </authorList>
    </citation>
    <scope>NUCLEOTIDE SEQUENCE</scope>
</reference>
<feature type="domain" description="GST N-terminal" evidence="3">
    <location>
        <begin position="1"/>
        <end position="80"/>
    </location>
</feature>
<organism evidence="7">
    <name type="scientific">Lygus hesperus</name>
    <name type="common">Western plant bug</name>
    <dbReference type="NCBI Taxonomy" id="30085"/>
    <lineage>
        <taxon>Eukaryota</taxon>
        <taxon>Metazoa</taxon>
        <taxon>Ecdysozoa</taxon>
        <taxon>Arthropoda</taxon>
        <taxon>Hexapoda</taxon>
        <taxon>Insecta</taxon>
        <taxon>Pterygota</taxon>
        <taxon>Neoptera</taxon>
        <taxon>Paraneoptera</taxon>
        <taxon>Hemiptera</taxon>
        <taxon>Heteroptera</taxon>
        <taxon>Panheteroptera</taxon>
        <taxon>Cimicomorpha</taxon>
        <taxon>Miridae</taxon>
        <taxon>Mirini</taxon>
        <taxon>Lygus</taxon>
    </lineage>
</organism>
<dbReference type="FunFam" id="1.20.1050.10:FF:000007">
    <property type="entry name" value="Glutathione S-transferase 1-1"/>
    <property type="match status" value="1"/>
</dbReference>
<dbReference type="PANTHER" id="PTHR43969:SF9">
    <property type="entry name" value="GLUTATHIONE S TRANSFERASE D10, ISOFORM A-RELATED"/>
    <property type="match status" value="1"/>
</dbReference>
<comment type="subunit">
    <text evidence="1">Homodimer.</text>
</comment>
<evidence type="ECO:0000256" key="1">
    <source>
        <dbReference type="ARBA" id="ARBA00011738"/>
    </source>
</evidence>
<dbReference type="EMBL" id="GBRD01000350">
    <property type="protein sequence ID" value="JAG65471.1"/>
    <property type="molecule type" value="Transcribed_RNA"/>
</dbReference>
<evidence type="ECO:0000313" key="7">
    <source>
        <dbReference type="EMBL" id="JAG18585.1"/>
    </source>
</evidence>
<dbReference type="CDD" id="cd03177">
    <property type="entry name" value="GST_C_Delta_Epsilon"/>
    <property type="match status" value="1"/>
</dbReference>
<comment type="similarity">
    <text evidence="2">Belongs to the GST superfamily.</text>
</comment>
<dbReference type="SUPFAM" id="SSF52833">
    <property type="entry name" value="Thioredoxin-like"/>
    <property type="match status" value="1"/>
</dbReference>
<dbReference type="InterPro" id="IPR040079">
    <property type="entry name" value="Glutathione_S-Trfase"/>
</dbReference>
<dbReference type="Gene3D" id="3.40.30.10">
    <property type="entry name" value="Glutaredoxin"/>
    <property type="match status" value="1"/>
</dbReference>